<evidence type="ECO:0000256" key="1">
    <source>
        <dbReference type="SAM" id="Coils"/>
    </source>
</evidence>
<dbReference type="OrthoDB" id="8196513at2759"/>
<name>A0A9P0B5L5_BRAAE</name>
<dbReference type="Proteomes" id="UP001154078">
    <property type="component" value="Chromosome 4"/>
</dbReference>
<proteinExistence type="predicted"/>
<accession>A0A9P0B5L5</accession>
<organism evidence="2 3">
    <name type="scientific">Brassicogethes aeneus</name>
    <name type="common">Rape pollen beetle</name>
    <name type="synonym">Meligethes aeneus</name>
    <dbReference type="NCBI Taxonomy" id="1431903"/>
    <lineage>
        <taxon>Eukaryota</taxon>
        <taxon>Metazoa</taxon>
        <taxon>Ecdysozoa</taxon>
        <taxon>Arthropoda</taxon>
        <taxon>Hexapoda</taxon>
        <taxon>Insecta</taxon>
        <taxon>Pterygota</taxon>
        <taxon>Neoptera</taxon>
        <taxon>Endopterygota</taxon>
        <taxon>Coleoptera</taxon>
        <taxon>Polyphaga</taxon>
        <taxon>Cucujiformia</taxon>
        <taxon>Nitidulidae</taxon>
        <taxon>Meligethinae</taxon>
        <taxon>Brassicogethes</taxon>
    </lineage>
</organism>
<keyword evidence="3" id="KW-1185">Reference proteome</keyword>
<dbReference type="EMBL" id="OV121135">
    <property type="protein sequence ID" value="CAH0555918.1"/>
    <property type="molecule type" value="Genomic_DNA"/>
</dbReference>
<feature type="coiled-coil region" evidence="1">
    <location>
        <begin position="311"/>
        <end position="345"/>
    </location>
</feature>
<reference evidence="2" key="1">
    <citation type="submission" date="2021-12" db="EMBL/GenBank/DDBJ databases">
        <authorList>
            <person name="King R."/>
        </authorList>
    </citation>
    <scope>NUCLEOTIDE SEQUENCE</scope>
</reference>
<gene>
    <name evidence="2" type="ORF">MELIAE_LOCUS7166</name>
</gene>
<evidence type="ECO:0000313" key="2">
    <source>
        <dbReference type="EMBL" id="CAH0555918.1"/>
    </source>
</evidence>
<feature type="coiled-coil region" evidence="1">
    <location>
        <begin position="189"/>
        <end position="227"/>
    </location>
</feature>
<sequence>MEAEIICSWSKLNVIKKDEIIIDLERSEYVKKRKEYLKKLKIPTISEVKDILGPDIARIIFLQCPSEQKVLLGLIPPLEGPGDTLWSSPSDLLIGKVCLKPPLTSKYMRALTHQGILEIGHEIEKKYWNQMELVKDCALGQQKADLLYNFEKELKKALVCLGVRLHEECNMKIAALTLQFEIQLAEMLRLQEEMLRAQFNAQLSELEDELKKQEEKCNKAIQEAVDRAVKEATKLFLNDLDKQHEILCEYFGAEIKRFEIQKNFELQMKHNKMVQIFKNIKHHLECRNMANMMYILCMERRKCVKEKCEIEDCYKKEINRLEEVVDKQTNDIKRLKTERHFKTQEVQLREKCIVEILAQFQKFINFALKASPTQAEFLLSLEKLMVFELAQSIEKTKVPKPKPEPPLQRWKKGKDDESEIRSLTVKDFHDCFNEVDPPLKFKEMDADTPLPAMYLNKHLYVREDFRDMIAAGVKISKHNELWSQDVEIVVKKMKEFAYEEPPADEEESEKETKPKKSALKTFKRTEPLNVNFDLSDKEIPLGEEDSVQMDESTTDVTECERKYKIAQPCRPMGISKISDMRKVTNFVDYAKIGEQDEKKTLISTKDSKDIYKTTLEHIYTGPMQDLTEESEICDITIESDDQFSMTDYLRWLQEGDDGENKRPMPMIKHKKKLGLIIFFDA</sequence>
<evidence type="ECO:0000313" key="3">
    <source>
        <dbReference type="Proteomes" id="UP001154078"/>
    </source>
</evidence>
<protein>
    <submittedName>
        <fullName evidence="2">Uncharacterized protein</fullName>
    </submittedName>
</protein>
<dbReference type="AlphaFoldDB" id="A0A9P0B5L5"/>
<keyword evidence="1" id="KW-0175">Coiled coil</keyword>